<dbReference type="PANTHER" id="PTHR37017:SF3">
    <property type="entry name" value="AB HYDROLASE-1 DOMAIN-CONTAINING PROTEIN"/>
    <property type="match status" value="1"/>
</dbReference>
<dbReference type="VEuPathDB" id="FungiDB:AO090038000445"/>
<dbReference type="SUPFAM" id="SSF54637">
    <property type="entry name" value="Thioesterase/thiol ester dehydrase-isomerase"/>
    <property type="match status" value="1"/>
</dbReference>
<dbReference type="Gene3D" id="3.40.50.1820">
    <property type="entry name" value="alpha/beta hydrolase"/>
    <property type="match status" value="1"/>
</dbReference>
<feature type="domain" description="Acyl-CoA thioesterase-like C-terminal" evidence="3">
    <location>
        <begin position="378"/>
        <end position="507"/>
    </location>
</feature>
<dbReference type="Pfam" id="PF21087">
    <property type="entry name" value="Glyco_hydro_134"/>
    <property type="match status" value="1"/>
</dbReference>
<organism evidence="4 5">
    <name type="scientific">Aspergillus oryzae</name>
    <name type="common">Yellow koji mold</name>
    <dbReference type="NCBI Taxonomy" id="5062"/>
    <lineage>
        <taxon>Eukaryota</taxon>
        <taxon>Fungi</taxon>
        <taxon>Dikarya</taxon>
        <taxon>Ascomycota</taxon>
        <taxon>Pezizomycotina</taxon>
        <taxon>Eurotiomycetes</taxon>
        <taxon>Eurotiomycetidae</taxon>
        <taxon>Eurotiales</taxon>
        <taxon>Aspergillaceae</taxon>
        <taxon>Aspergillus</taxon>
        <taxon>Aspergillus subgen. Circumdati</taxon>
    </lineage>
</organism>
<comment type="caution">
    <text evidence="4">The sequence shown here is derived from an EMBL/GenBank/DDBJ whole genome shotgun (WGS) entry which is preliminary data.</text>
</comment>
<dbReference type="InterPro" id="IPR049168">
    <property type="entry name" value="Glyco_hydro_134"/>
</dbReference>
<evidence type="ECO:0000259" key="2">
    <source>
        <dbReference type="Pfam" id="PF12697"/>
    </source>
</evidence>
<dbReference type="InterPro" id="IPR049450">
    <property type="entry name" value="ACOT8-like_C"/>
</dbReference>
<sequence>MKFFIPCIAAIFATGVLAAPTPDASLNVPLDKRDDRGQYTVSGLGSRKKAIIDAGGNSLDLAIAMLEIETMNTAHYPYGDGKTYDAANFGLFKQNWGLLRECAHRYGFKGKSEAQWNDGAVMNSDVYADVASRWDCQNYYGYDKWFAGHRNGASGLANPYTEDINTYKSAVQWIQQQIDSNEKYNTGTISSGSPSLKDDVLAVRTHIEKLVQQGEDVLLALHSAGGFIGSEAMEGFSRKDREERGLSGGVVGIAFVAAAIVEEGMCMGICPLVLRRFVLFSCGGGGGGGGGAIHCVQPEQTLFNDLDEEEKGKWLDVLKPQPAQGWNGTTIYAGWKDVKSVYLICEEDQVIPAILQEELAGLNDCVPWKHYYFDPNKNPPGARFEFLVPKGGPSLLWSPVRGQNARDQWAKVAGENKSFNMEYLGLLADSVPALPMNYDPQGLNATEMWAFPTVSLSLDIREDPTGKEWILVRSKMRSLRDGRFDMEMQMVDENNNLVATCRHSCVMFARRSGQGRKVRPKASL</sequence>
<dbReference type="OrthoDB" id="2888121at2759"/>
<dbReference type="Pfam" id="PF20789">
    <property type="entry name" value="4HBT_3C"/>
    <property type="match status" value="1"/>
</dbReference>
<proteinExistence type="predicted"/>
<feature type="signal peptide" evidence="1">
    <location>
        <begin position="1"/>
        <end position="18"/>
    </location>
</feature>
<evidence type="ECO:0000259" key="3">
    <source>
        <dbReference type="Pfam" id="PF20789"/>
    </source>
</evidence>
<dbReference type="Pfam" id="PF12697">
    <property type="entry name" value="Abhydrolase_6"/>
    <property type="match status" value="1"/>
</dbReference>
<evidence type="ECO:0000313" key="4">
    <source>
        <dbReference type="EMBL" id="OOO09067.1"/>
    </source>
</evidence>
<dbReference type="InterPro" id="IPR029069">
    <property type="entry name" value="HotDog_dom_sf"/>
</dbReference>
<dbReference type="InterPro" id="IPR052897">
    <property type="entry name" value="Sec-Metab_Biosynth_Hydrolase"/>
</dbReference>
<dbReference type="InterPro" id="IPR029058">
    <property type="entry name" value="AB_hydrolase_fold"/>
</dbReference>
<dbReference type="InterPro" id="IPR000073">
    <property type="entry name" value="AB_hydrolase_1"/>
</dbReference>
<evidence type="ECO:0000313" key="5">
    <source>
        <dbReference type="Proteomes" id="UP000190312"/>
    </source>
</evidence>
<name>A0A1S9DJ05_ASPOZ</name>
<reference evidence="4 5" key="1">
    <citation type="submission" date="2016-10" db="EMBL/GenBank/DDBJ databases">
        <title>Genome sequencing of Aspergillus oryzae BCC7051.</title>
        <authorList>
            <person name="Thammarongtham C."/>
            <person name="Vorapreeda T."/>
            <person name="Nookaew I."/>
            <person name="Srisuk T."/>
            <person name="Land M."/>
            <person name="Jeennor S."/>
            <person name="Laoteng K."/>
        </authorList>
    </citation>
    <scope>NUCLEOTIDE SEQUENCE [LARGE SCALE GENOMIC DNA]</scope>
    <source>
        <strain evidence="4 5">BCC7051</strain>
    </source>
</reference>
<feature type="domain" description="AB hydrolase-1" evidence="2">
    <location>
        <begin position="198"/>
        <end position="363"/>
    </location>
</feature>
<accession>A0A1S9DJ05</accession>
<protein>
    <submittedName>
        <fullName evidence="4">Uncharacterized protein</fullName>
    </submittedName>
</protein>
<dbReference type="Proteomes" id="UP000190312">
    <property type="component" value="Unassembled WGS sequence"/>
</dbReference>
<dbReference type="EMBL" id="MKZY01000005">
    <property type="protein sequence ID" value="OOO09067.1"/>
    <property type="molecule type" value="Genomic_DNA"/>
</dbReference>
<dbReference type="Gene3D" id="3.10.129.10">
    <property type="entry name" value="Hotdog Thioesterase"/>
    <property type="match status" value="1"/>
</dbReference>
<keyword evidence="1" id="KW-0732">Signal</keyword>
<gene>
    <name evidence="4" type="ORF">OAory_01103630</name>
</gene>
<dbReference type="PANTHER" id="PTHR37017">
    <property type="entry name" value="AB HYDROLASE-1 DOMAIN-CONTAINING PROTEIN-RELATED"/>
    <property type="match status" value="1"/>
</dbReference>
<feature type="chain" id="PRO_5010577743" evidence="1">
    <location>
        <begin position="19"/>
        <end position="524"/>
    </location>
</feature>
<dbReference type="AlphaFoldDB" id="A0A1S9DJ05"/>
<evidence type="ECO:0000256" key="1">
    <source>
        <dbReference type="SAM" id="SignalP"/>
    </source>
</evidence>